<proteinExistence type="inferred from homology"/>
<keyword evidence="8" id="KW-1185">Reference proteome</keyword>
<dbReference type="PANTHER" id="PTHR43014">
    <property type="entry name" value="MERCURIC REDUCTASE"/>
    <property type="match status" value="1"/>
</dbReference>
<dbReference type="Gene3D" id="3.50.50.60">
    <property type="entry name" value="FAD/NAD(P)-binding domain"/>
    <property type="match status" value="2"/>
</dbReference>
<evidence type="ECO:0000313" key="7">
    <source>
        <dbReference type="EMBL" id="QNP57291.1"/>
    </source>
</evidence>
<dbReference type="GO" id="GO:0003955">
    <property type="term" value="F:NAD(P)H dehydrogenase (quinone) activity"/>
    <property type="evidence" value="ECO:0007669"/>
    <property type="project" value="TreeGrafter"/>
</dbReference>
<keyword evidence="4" id="KW-0547">Nucleotide-binding</keyword>
<dbReference type="SUPFAM" id="SSF51905">
    <property type="entry name" value="FAD/NAD(P)-binding domain"/>
    <property type="match status" value="1"/>
</dbReference>
<dbReference type="RefSeq" id="WP_187722380.1">
    <property type="nucleotide sequence ID" value="NZ_BAABBL010000006.1"/>
</dbReference>
<dbReference type="InterPro" id="IPR016156">
    <property type="entry name" value="FAD/NAD-linked_Rdtase_dimer_sf"/>
</dbReference>
<dbReference type="InterPro" id="IPR036188">
    <property type="entry name" value="FAD/NAD-bd_sf"/>
</dbReference>
<dbReference type="Pfam" id="PF02852">
    <property type="entry name" value="Pyr_redox_dim"/>
    <property type="match status" value="1"/>
</dbReference>
<dbReference type="Pfam" id="PF07992">
    <property type="entry name" value="Pyr_redox_2"/>
    <property type="match status" value="1"/>
</dbReference>
<keyword evidence="3 4" id="KW-0274">FAD</keyword>
<dbReference type="PIRSF" id="PIRSF000350">
    <property type="entry name" value="Mercury_reductase_MerA"/>
    <property type="match status" value="1"/>
</dbReference>
<dbReference type="InterPro" id="IPR023753">
    <property type="entry name" value="FAD/NAD-binding_dom"/>
</dbReference>
<evidence type="ECO:0000256" key="2">
    <source>
        <dbReference type="ARBA" id="ARBA00022630"/>
    </source>
</evidence>
<dbReference type="SUPFAM" id="SSF55424">
    <property type="entry name" value="FAD/NAD-linked reductases, dimerisation (C-terminal) domain"/>
    <property type="match status" value="1"/>
</dbReference>
<evidence type="ECO:0000259" key="5">
    <source>
        <dbReference type="Pfam" id="PF02852"/>
    </source>
</evidence>
<evidence type="ECO:0000259" key="6">
    <source>
        <dbReference type="Pfam" id="PF07992"/>
    </source>
</evidence>
<keyword evidence="2" id="KW-0285">Flavoprotein</keyword>
<dbReference type="PRINTS" id="PR00411">
    <property type="entry name" value="PNDRDTASEI"/>
</dbReference>
<dbReference type="GO" id="GO:0050660">
    <property type="term" value="F:flavin adenine dinucleotide binding"/>
    <property type="evidence" value="ECO:0007669"/>
    <property type="project" value="TreeGrafter"/>
</dbReference>
<feature type="binding site" evidence="4">
    <location>
        <position position="48"/>
    </location>
    <ligand>
        <name>FAD</name>
        <dbReference type="ChEBI" id="CHEBI:57692"/>
    </ligand>
</feature>
<feature type="binding site" evidence="4">
    <location>
        <position position="269"/>
    </location>
    <ligand>
        <name>NAD(+)</name>
        <dbReference type="ChEBI" id="CHEBI:57540"/>
    </ligand>
</feature>
<dbReference type="NCBIfam" id="NF005883">
    <property type="entry name" value="PRK07845.1"/>
    <property type="match status" value="1"/>
</dbReference>
<keyword evidence="4" id="KW-0520">NAD</keyword>
<organism evidence="7 8">
    <name type="scientific">Tessaracoccus defluvii</name>
    <dbReference type="NCBI Taxonomy" id="1285901"/>
    <lineage>
        <taxon>Bacteria</taxon>
        <taxon>Bacillati</taxon>
        <taxon>Actinomycetota</taxon>
        <taxon>Actinomycetes</taxon>
        <taxon>Propionibacteriales</taxon>
        <taxon>Propionibacteriaceae</taxon>
        <taxon>Tessaracoccus</taxon>
    </lineage>
</organism>
<dbReference type="EMBL" id="CP060789">
    <property type="protein sequence ID" value="QNP57291.1"/>
    <property type="molecule type" value="Genomic_DNA"/>
</dbReference>
<evidence type="ECO:0000313" key="8">
    <source>
        <dbReference type="Proteomes" id="UP000516117"/>
    </source>
</evidence>
<dbReference type="PRINTS" id="PR00368">
    <property type="entry name" value="FADPNR"/>
</dbReference>
<dbReference type="InterPro" id="IPR001100">
    <property type="entry name" value="Pyr_nuc-diS_OxRdtase"/>
</dbReference>
<dbReference type="AlphaFoldDB" id="A0A7H0H9S5"/>
<evidence type="ECO:0000256" key="4">
    <source>
        <dbReference type="PIRSR" id="PIRSR000350-3"/>
    </source>
</evidence>
<dbReference type="InterPro" id="IPR004099">
    <property type="entry name" value="Pyr_nucl-diS_OxRdtase_dimer"/>
</dbReference>
<feature type="binding site" evidence="4">
    <location>
        <begin position="182"/>
        <end position="189"/>
    </location>
    <ligand>
        <name>NAD(+)</name>
        <dbReference type="ChEBI" id="CHEBI:57540"/>
    </ligand>
</feature>
<evidence type="ECO:0000256" key="3">
    <source>
        <dbReference type="ARBA" id="ARBA00022827"/>
    </source>
</evidence>
<reference evidence="7 8" key="1">
    <citation type="submission" date="2020-08" db="EMBL/GenBank/DDBJ databases">
        <title>Genome sequence of Tessaracoccus defluvii JCM 17540T.</title>
        <authorList>
            <person name="Hyun D.-W."/>
            <person name="Bae J.-W."/>
        </authorList>
    </citation>
    <scope>NUCLEOTIDE SEQUENCE [LARGE SCALE GENOMIC DNA]</scope>
    <source>
        <strain evidence="7 8">JCM 17540</strain>
    </source>
</reference>
<dbReference type="KEGG" id="tdf:H9L22_08685"/>
<name>A0A7H0H9S5_9ACTN</name>
<feature type="binding site" evidence="4">
    <location>
        <position position="117"/>
    </location>
    <ligand>
        <name>FAD</name>
        <dbReference type="ChEBI" id="CHEBI:57692"/>
    </ligand>
</feature>
<comment type="cofactor">
    <cofactor evidence="4">
        <name>FAD</name>
        <dbReference type="ChEBI" id="CHEBI:57692"/>
    </cofactor>
    <text evidence="4">Binds 1 FAD per subunit.</text>
</comment>
<evidence type="ECO:0000256" key="1">
    <source>
        <dbReference type="ARBA" id="ARBA00007532"/>
    </source>
</evidence>
<feature type="domain" description="Pyridine nucleotide-disulphide oxidoreductase dimerisation" evidence="5">
    <location>
        <begin position="346"/>
        <end position="453"/>
    </location>
</feature>
<feature type="domain" description="FAD/NAD(P)-binding" evidence="6">
    <location>
        <begin position="3"/>
        <end position="325"/>
    </location>
</feature>
<accession>A0A7H0H9S5</accession>
<comment type="similarity">
    <text evidence="1">Belongs to the class-I pyridine nucleotide-disulfide oxidoreductase family.</text>
</comment>
<dbReference type="Gene3D" id="3.30.390.30">
    <property type="match status" value="1"/>
</dbReference>
<dbReference type="PANTHER" id="PTHR43014:SF1">
    <property type="entry name" value="NAD(P)H DEHYDROGENASE (QUINONE)"/>
    <property type="match status" value="1"/>
</dbReference>
<protein>
    <submittedName>
        <fullName evidence="7">NAD(P)H-quinone dehydrogenase</fullName>
    </submittedName>
</protein>
<sequence>MTKVVIIGGGPGGYEAALVAAQLGGDVTLIERDGLGGAAVLSDCVPSKTLIATAEVMVRIEAARQLGLHIGAREVTDVVRVDLAEVNDRVLALAKAQSDDIAQRLRLEGVRLVNGSGRLESAHRVIAATEEGEVAFDADIILLATGTTPRELPDAPCDGERILNWKQVYNLTELPERLIVVGSGVTGAEFASAYDGLGCDVVLVSSRRQVLPGEDQDAAAVLQRAFSERGMHIMSECRAVAARREGDGVVVTLEDGQEVTGSHVLMAVGAIPNSAGLGLEEVGVGLTPSGHISVDKVSRTSIRNIYAAGDVTGVFALASVAAMQGRVAMWHSLGDAVTPLDLRKVSSNVFTTPEVATVGITQQDVDTSDVRVASVLLSLAPNARSKMQGFTDGFVKLFCLPTTGIIIGGVVVAPRASELIHAVSVAVSQRVTVDDFSHAFTVYPSMSGSLAEAARRLHNRHGSLLTN</sequence>
<feature type="binding site" evidence="4">
    <location>
        <position position="310"/>
    </location>
    <ligand>
        <name>FAD</name>
        <dbReference type="ChEBI" id="CHEBI:57692"/>
    </ligand>
</feature>
<gene>
    <name evidence="7" type="ORF">H9L22_08685</name>
</gene>
<dbReference type="Proteomes" id="UP000516117">
    <property type="component" value="Chromosome"/>
</dbReference>